<gene>
    <name evidence="2" type="ORF">FLONG3_11216</name>
</gene>
<dbReference type="STRING" id="694270.A0A395RHJ5"/>
<dbReference type="Pfam" id="PF06985">
    <property type="entry name" value="HET"/>
    <property type="match status" value="1"/>
</dbReference>
<accession>A0A395RHJ5</accession>
<dbReference type="PANTHER" id="PTHR33112">
    <property type="entry name" value="DOMAIN PROTEIN, PUTATIVE-RELATED"/>
    <property type="match status" value="1"/>
</dbReference>
<name>A0A395RHJ5_9HYPO</name>
<dbReference type="InterPro" id="IPR010730">
    <property type="entry name" value="HET"/>
</dbReference>
<sequence length="690" mass="78308">MSELDILMRCAVSASEAGLCAKCVTISWDRTEFRFSESKEEPLLPIRHHETFGELVASCEAGCPLCQTFYLLLSYRMIKGLRDSHSLQWELGHNHGSWALGCEVSDPSFSRAGWELVSSSWTPPTQAITTVKGLKPADLDNDLKDLLNESIDPCMPTRVIDVASDDESMIRLINTADLSDKGKKSPYVILSYCWGASNGPARTTSRNIEDRQIKLELHDLPRTIRDAIRITRLMKVQYLWVDAVCIIQSSQDANAQQEDEAAMVDWERESMRMASYYSKSFCCIAASGAKDSSEGILLERQAVKYGYKKWLSPSGVYCPSPYSIRDNCKSLLLGRGWCLQEWILSPRMLHWTANGLIWECQQGFFWEGQKGYQGEAPEVFCEDDYDAEQVSEAESWSISQYSGGISRHTHDYLLEFGEENGQQFYNILHMEEEKALGKCWFVLIKQYYLMGLSVHSDRLAAVQGIASHLSKRHNVPYFAGIFRSRCAEHLMWEACNPTSTLGRNENFPTWSWASSRDTIIFTFDNGYDDDEGEVCSCLMEDLEPFPPQTEKSVTFIANRQLRFRSPLLRLSLLDPEQIPPSKDQYSWESRPYPELCRFMLGSVSPDFEGLICAIRVDDVASSPQLKDCAHLLVLWIVPGEVEEFRGLVVQIVEEKHREGNPPAKEEMYRRVGTFRPGEAGGGQLDSLLLE</sequence>
<dbReference type="Proteomes" id="UP000266234">
    <property type="component" value="Unassembled WGS sequence"/>
</dbReference>
<organism evidence="2 3">
    <name type="scientific">Fusarium longipes</name>
    <dbReference type="NCBI Taxonomy" id="694270"/>
    <lineage>
        <taxon>Eukaryota</taxon>
        <taxon>Fungi</taxon>
        <taxon>Dikarya</taxon>
        <taxon>Ascomycota</taxon>
        <taxon>Pezizomycotina</taxon>
        <taxon>Sordariomycetes</taxon>
        <taxon>Hypocreomycetidae</taxon>
        <taxon>Hypocreales</taxon>
        <taxon>Nectriaceae</taxon>
        <taxon>Fusarium</taxon>
    </lineage>
</organism>
<keyword evidence="3" id="KW-1185">Reference proteome</keyword>
<dbReference type="AlphaFoldDB" id="A0A395RHJ5"/>
<feature type="domain" description="Heterokaryon incompatibility" evidence="1">
    <location>
        <begin position="187"/>
        <end position="341"/>
    </location>
</feature>
<reference evidence="2 3" key="1">
    <citation type="journal article" date="2018" name="PLoS Pathog.">
        <title>Evolution of structural diversity of trichothecenes, a family of toxins produced by plant pathogenic and entomopathogenic fungi.</title>
        <authorList>
            <person name="Proctor R.H."/>
            <person name="McCormick S.P."/>
            <person name="Kim H.S."/>
            <person name="Cardoza R.E."/>
            <person name="Stanley A.M."/>
            <person name="Lindo L."/>
            <person name="Kelly A."/>
            <person name="Brown D.W."/>
            <person name="Lee T."/>
            <person name="Vaughan M.M."/>
            <person name="Alexander N.J."/>
            <person name="Busman M."/>
            <person name="Gutierrez S."/>
        </authorList>
    </citation>
    <scope>NUCLEOTIDE SEQUENCE [LARGE SCALE GENOMIC DNA]</scope>
    <source>
        <strain evidence="2 3">NRRL 20695</strain>
    </source>
</reference>
<proteinExistence type="predicted"/>
<comment type="caution">
    <text evidence="2">The sequence shown here is derived from an EMBL/GenBank/DDBJ whole genome shotgun (WGS) entry which is preliminary data.</text>
</comment>
<evidence type="ECO:0000313" key="2">
    <source>
        <dbReference type="EMBL" id="RGP59362.1"/>
    </source>
</evidence>
<dbReference type="PANTHER" id="PTHR33112:SF16">
    <property type="entry name" value="HETEROKARYON INCOMPATIBILITY DOMAIN-CONTAINING PROTEIN"/>
    <property type="match status" value="1"/>
</dbReference>
<evidence type="ECO:0000313" key="3">
    <source>
        <dbReference type="Proteomes" id="UP000266234"/>
    </source>
</evidence>
<protein>
    <recommendedName>
        <fullName evidence="1">Heterokaryon incompatibility domain-containing protein</fullName>
    </recommendedName>
</protein>
<dbReference type="OrthoDB" id="5095198at2759"/>
<dbReference type="EMBL" id="PXOG01000385">
    <property type="protein sequence ID" value="RGP59362.1"/>
    <property type="molecule type" value="Genomic_DNA"/>
</dbReference>
<evidence type="ECO:0000259" key="1">
    <source>
        <dbReference type="Pfam" id="PF06985"/>
    </source>
</evidence>